<dbReference type="InterPro" id="IPR032675">
    <property type="entry name" value="LRR_dom_sf"/>
</dbReference>
<evidence type="ECO:0000256" key="7">
    <source>
        <dbReference type="ARBA" id="ARBA00022614"/>
    </source>
</evidence>
<evidence type="ECO:0000313" key="17">
    <source>
        <dbReference type="Ensembl" id="ENSAMXP00000048306.1"/>
    </source>
</evidence>
<feature type="chain" id="PRO_5017397756" description="Fibromodulin" evidence="15">
    <location>
        <begin position="22"/>
        <end position="366"/>
    </location>
</feature>
<dbReference type="SUPFAM" id="SSF52058">
    <property type="entry name" value="L domain-like"/>
    <property type="match status" value="1"/>
</dbReference>
<dbReference type="SMART" id="SM00369">
    <property type="entry name" value="LRR_TYP"/>
    <property type="match status" value="8"/>
</dbReference>
<keyword evidence="7" id="KW-0433">Leucine-rich repeat</keyword>
<dbReference type="PANTHER" id="PTHR45712:SF4">
    <property type="entry name" value="FIBROMODULIN"/>
    <property type="match status" value="1"/>
</dbReference>
<keyword evidence="5" id="KW-0964">Secreted</keyword>
<evidence type="ECO:0000256" key="15">
    <source>
        <dbReference type="SAM" id="SignalP"/>
    </source>
</evidence>
<dbReference type="FunFam" id="3.80.10.10:FF:000073">
    <property type="entry name" value="Lumican"/>
    <property type="match status" value="1"/>
</dbReference>
<feature type="domain" description="LRRNT" evidence="16">
    <location>
        <begin position="65"/>
        <end position="99"/>
    </location>
</feature>
<proteinExistence type="inferred from homology"/>
<evidence type="ECO:0000256" key="12">
    <source>
        <dbReference type="ARBA" id="ARBA00023180"/>
    </source>
</evidence>
<dbReference type="InterPro" id="IPR003591">
    <property type="entry name" value="Leu-rich_rpt_typical-subtyp"/>
</dbReference>
<dbReference type="Pfam" id="PF13516">
    <property type="entry name" value="LRR_6"/>
    <property type="match status" value="1"/>
</dbReference>
<dbReference type="InterPro" id="IPR000372">
    <property type="entry name" value="LRRNT"/>
</dbReference>
<dbReference type="SMART" id="SM00364">
    <property type="entry name" value="LRR_BAC"/>
    <property type="match status" value="5"/>
</dbReference>
<evidence type="ECO:0000256" key="13">
    <source>
        <dbReference type="ARBA" id="ARBA00025136"/>
    </source>
</evidence>
<dbReference type="Bgee" id="ENSAMXG00000037943">
    <property type="expression patterns" value="Expressed in embryo"/>
</dbReference>
<dbReference type="Gene3D" id="3.80.10.10">
    <property type="entry name" value="Ribonuclease Inhibitor"/>
    <property type="match status" value="3"/>
</dbReference>
<keyword evidence="10" id="KW-0654">Proteoglycan</keyword>
<reference evidence="18" key="1">
    <citation type="submission" date="2013-03" db="EMBL/GenBank/DDBJ databases">
        <authorList>
            <person name="Jeffery W."/>
            <person name="Warren W."/>
            <person name="Wilson R.K."/>
        </authorList>
    </citation>
    <scope>NUCLEOTIDE SEQUENCE</scope>
    <source>
        <strain evidence="18">female</strain>
    </source>
</reference>
<evidence type="ECO:0000259" key="16">
    <source>
        <dbReference type="SMART" id="SM00013"/>
    </source>
</evidence>
<evidence type="ECO:0000256" key="4">
    <source>
        <dbReference type="ARBA" id="ARBA00018230"/>
    </source>
</evidence>
<comment type="subunit">
    <text evidence="3">Binds to type I and type II collagen.</text>
</comment>
<dbReference type="GO" id="GO:0005615">
    <property type="term" value="C:extracellular space"/>
    <property type="evidence" value="ECO:0007669"/>
    <property type="project" value="TreeGrafter"/>
</dbReference>
<reference evidence="17" key="3">
    <citation type="submission" date="2025-08" db="UniProtKB">
        <authorList>
            <consortium name="Ensembl"/>
        </authorList>
    </citation>
    <scope>IDENTIFICATION</scope>
</reference>
<evidence type="ECO:0000256" key="10">
    <source>
        <dbReference type="ARBA" id="ARBA00022974"/>
    </source>
</evidence>
<dbReference type="PANTHER" id="PTHR45712">
    <property type="entry name" value="AGAP008170-PA"/>
    <property type="match status" value="1"/>
</dbReference>
<keyword evidence="18" id="KW-1185">Reference proteome</keyword>
<evidence type="ECO:0000256" key="11">
    <source>
        <dbReference type="ARBA" id="ARBA00023157"/>
    </source>
</evidence>
<reference evidence="18" key="2">
    <citation type="journal article" date="2014" name="Nat. Commun.">
        <title>The cavefish genome reveals candidate genes for eye loss.</title>
        <authorList>
            <person name="McGaugh S.E."/>
            <person name="Gross J.B."/>
            <person name="Aken B."/>
            <person name="Blin M."/>
            <person name="Borowsky R."/>
            <person name="Chalopin D."/>
            <person name="Hinaux H."/>
            <person name="Jeffery W.R."/>
            <person name="Keene A."/>
            <person name="Ma L."/>
            <person name="Minx P."/>
            <person name="Murphy D."/>
            <person name="O'Quin K.E."/>
            <person name="Retaux S."/>
            <person name="Rohner N."/>
            <person name="Searle S.M."/>
            <person name="Stahl B.A."/>
            <person name="Tabin C."/>
            <person name="Volff J.N."/>
            <person name="Yoshizawa M."/>
            <person name="Warren W.C."/>
        </authorList>
    </citation>
    <scope>NUCLEOTIDE SEQUENCE [LARGE SCALE GENOMIC DNA]</scope>
    <source>
        <strain evidence="18">female</strain>
    </source>
</reference>
<evidence type="ECO:0000256" key="3">
    <source>
        <dbReference type="ARBA" id="ARBA00011226"/>
    </source>
</evidence>
<keyword evidence="6" id="KW-0272">Extracellular matrix</keyword>
<keyword evidence="12" id="KW-0325">Glycoprotein</keyword>
<evidence type="ECO:0000256" key="5">
    <source>
        <dbReference type="ARBA" id="ARBA00022525"/>
    </source>
</evidence>
<comment type="subcellular location">
    <subcellularLocation>
        <location evidence="1">Secreted</location>
        <location evidence="1">Extracellular space</location>
        <location evidence="1">Extracellular matrix</location>
    </subcellularLocation>
</comment>
<evidence type="ECO:0000313" key="18">
    <source>
        <dbReference type="Proteomes" id="UP000018467"/>
    </source>
</evidence>
<dbReference type="SMART" id="SM00013">
    <property type="entry name" value="LRRNT"/>
    <property type="match status" value="1"/>
</dbReference>
<dbReference type="InParanoid" id="A0A3B1K2W2"/>
<keyword evidence="8 15" id="KW-0732">Signal</keyword>
<organism evidence="17 18">
    <name type="scientific">Astyanax mexicanus</name>
    <name type="common">Blind cave fish</name>
    <name type="synonym">Astyanax fasciatus mexicanus</name>
    <dbReference type="NCBI Taxonomy" id="7994"/>
    <lineage>
        <taxon>Eukaryota</taxon>
        <taxon>Metazoa</taxon>
        <taxon>Chordata</taxon>
        <taxon>Craniata</taxon>
        <taxon>Vertebrata</taxon>
        <taxon>Euteleostomi</taxon>
        <taxon>Actinopterygii</taxon>
        <taxon>Neopterygii</taxon>
        <taxon>Teleostei</taxon>
        <taxon>Ostariophysi</taxon>
        <taxon>Characiformes</taxon>
        <taxon>Characoidei</taxon>
        <taxon>Acestrorhamphidae</taxon>
        <taxon>Acestrorhamphinae</taxon>
        <taxon>Astyanax</taxon>
    </lineage>
</organism>
<dbReference type="InterPro" id="IPR001611">
    <property type="entry name" value="Leu-rich_rpt"/>
</dbReference>
<dbReference type="Pfam" id="PF13855">
    <property type="entry name" value="LRR_8"/>
    <property type="match status" value="2"/>
</dbReference>
<dbReference type="Pfam" id="PF01462">
    <property type="entry name" value="LRRNT"/>
    <property type="match status" value="1"/>
</dbReference>
<dbReference type="SMART" id="SM00365">
    <property type="entry name" value="LRR_SD22"/>
    <property type="match status" value="3"/>
</dbReference>
<dbReference type="AlphaFoldDB" id="A0A3B1K2W2"/>
<evidence type="ECO:0000256" key="9">
    <source>
        <dbReference type="ARBA" id="ARBA00022737"/>
    </source>
</evidence>
<keyword evidence="11" id="KW-1015">Disulfide bond</keyword>
<evidence type="ECO:0000256" key="14">
    <source>
        <dbReference type="ARBA" id="ARBA00032216"/>
    </source>
</evidence>
<dbReference type="Ensembl" id="ENSAMXT00000050856.1">
    <property type="protein sequence ID" value="ENSAMXP00000048306.1"/>
    <property type="gene ID" value="ENSAMXG00000037943.1"/>
</dbReference>
<dbReference type="STRING" id="7994.ENSAMXP00000048306"/>
<dbReference type="Proteomes" id="UP000018467">
    <property type="component" value="Unassembled WGS sequence"/>
</dbReference>
<dbReference type="Pfam" id="PF00560">
    <property type="entry name" value="LRR_1"/>
    <property type="match status" value="1"/>
</dbReference>
<comment type="similarity">
    <text evidence="2">Belongs to the small leucine-rich proteoglycan (SLRP) family. SLRP class II subfamily.</text>
</comment>
<evidence type="ECO:0000256" key="1">
    <source>
        <dbReference type="ARBA" id="ARBA00004498"/>
    </source>
</evidence>
<evidence type="ECO:0000256" key="8">
    <source>
        <dbReference type="ARBA" id="ARBA00022729"/>
    </source>
</evidence>
<sequence length="366" mass="42102">MTMYGWLVLLLWAGSVGLATQQPDTQTWLSYLRSRASNRVYGRYPGNYYASNYEDEEDESAEVLDCPLECDCPSAYPYAMYCHSRNLRHVPFVPSRMKYVYLQNNQITGITDGVFDNATGLVWIILHMNQLKSDKISNKVFSKLPKLERLFLYHNKLDRIPQGLPRSLRDLRINHNDISSMPADTLRGMVNLTALRLQSNAIKDTNGALESLQSLTYLDLRGNLLTKIPDRLPPKLNQLYLEYNRISAIPADFLRNRPELRFVRLSHNEITDKGIPPNAFNVTNLMELDLSYNKLEKIPTINTNLMNLYLQANHIKEFSISSFCRVVDMANYSNLRVLRLEANEIRAHDVPPEALLCLRMATNINL</sequence>
<name>A0A3B1K2W2_ASTMX</name>
<dbReference type="PROSITE" id="PS51450">
    <property type="entry name" value="LRR"/>
    <property type="match status" value="2"/>
</dbReference>
<keyword evidence="9" id="KW-0677">Repeat</keyword>
<feature type="signal peptide" evidence="15">
    <location>
        <begin position="1"/>
        <end position="21"/>
    </location>
</feature>
<accession>A0A3B1K2W2</accession>
<evidence type="ECO:0000256" key="2">
    <source>
        <dbReference type="ARBA" id="ARBA00005818"/>
    </source>
</evidence>
<reference evidence="17" key="4">
    <citation type="submission" date="2025-09" db="UniProtKB">
        <authorList>
            <consortium name="Ensembl"/>
        </authorList>
    </citation>
    <scope>IDENTIFICATION</scope>
</reference>
<comment type="function">
    <text evidence="13">Affects the rate of fibrils formation. May have a primary role in collagen fibrillogenesis.</text>
</comment>
<protein>
    <recommendedName>
        <fullName evidence="4">Fibromodulin</fullName>
    </recommendedName>
    <alternativeName>
        <fullName evidence="14">Keratan sulfate proteoglycan fibromodulin</fullName>
    </alternativeName>
</protein>
<evidence type="ECO:0000256" key="6">
    <source>
        <dbReference type="ARBA" id="ARBA00022530"/>
    </source>
</evidence>
<dbReference type="GeneTree" id="ENSGT00940000157007"/>
<dbReference type="InterPro" id="IPR050333">
    <property type="entry name" value="SLRP"/>
</dbReference>